<keyword evidence="3" id="KW-1185">Reference proteome</keyword>
<feature type="compositionally biased region" description="Basic residues" evidence="1">
    <location>
        <begin position="131"/>
        <end position="142"/>
    </location>
</feature>
<evidence type="ECO:0000313" key="3">
    <source>
        <dbReference type="Proteomes" id="UP001054945"/>
    </source>
</evidence>
<dbReference type="AlphaFoldDB" id="A0AAV4Y3A1"/>
<sequence length="152" mass="17581">MMVHVYFKQFKALVTFSFVQQTLTDRTFKTRILFLKKQAFQCLKFPGSNTRFFILLVTEEFYSFLKTLLARASKLTSSIGKAYSFFSRHLIHRPTIGTKKTSRSVRNTGVGIKRLNVIKKRDSKENDKQAKKTTAKKQKNKSQNKAQSSVES</sequence>
<accession>A0AAV4Y3A1</accession>
<evidence type="ECO:0000313" key="2">
    <source>
        <dbReference type="EMBL" id="GIZ00624.1"/>
    </source>
</evidence>
<name>A0AAV4Y3A1_CAEEX</name>
<dbReference type="EMBL" id="BPLR01001184">
    <property type="protein sequence ID" value="GIZ00624.1"/>
    <property type="molecule type" value="Genomic_DNA"/>
</dbReference>
<reference evidence="2 3" key="1">
    <citation type="submission" date="2021-06" db="EMBL/GenBank/DDBJ databases">
        <title>Caerostris extrusa draft genome.</title>
        <authorList>
            <person name="Kono N."/>
            <person name="Arakawa K."/>
        </authorList>
    </citation>
    <scope>NUCLEOTIDE SEQUENCE [LARGE SCALE GENOMIC DNA]</scope>
</reference>
<gene>
    <name evidence="2" type="ORF">CEXT_138281</name>
</gene>
<dbReference type="Proteomes" id="UP001054945">
    <property type="component" value="Unassembled WGS sequence"/>
</dbReference>
<feature type="compositionally biased region" description="Basic and acidic residues" evidence="1">
    <location>
        <begin position="119"/>
        <end position="130"/>
    </location>
</feature>
<feature type="compositionally biased region" description="Low complexity" evidence="1">
    <location>
        <begin position="143"/>
        <end position="152"/>
    </location>
</feature>
<protein>
    <submittedName>
        <fullName evidence="2">Uncharacterized protein</fullName>
    </submittedName>
</protein>
<organism evidence="2 3">
    <name type="scientific">Caerostris extrusa</name>
    <name type="common">Bark spider</name>
    <name type="synonym">Caerostris bankana</name>
    <dbReference type="NCBI Taxonomy" id="172846"/>
    <lineage>
        <taxon>Eukaryota</taxon>
        <taxon>Metazoa</taxon>
        <taxon>Ecdysozoa</taxon>
        <taxon>Arthropoda</taxon>
        <taxon>Chelicerata</taxon>
        <taxon>Arachnida</taxon>
        <taxon>Araneae</taxon>
        <taxon>Araneomorphae</taxon>
        <taxon>Entelegynae</taxon>
        <taxon>Araneoidea</taxon>
        <taxon>Araneidae</taxon>
        <taxon>Caerostris</taxon>
    </lineage>
</organism>
<evidence type="ECO:0000256" key="1">
    <source>
        <dbReference type="SAM" id="MobiDB-lite"/>
    </source>
</evidence>
<comment type="caution">
    <text evidence="2">The sequence shown here is derived from an EMBL/GenBank/DDBJ whole genome shotgun (WGS) entry which is preliminary data.</text>
</comment>
<proteinExistence type="predicted"/>
<feature type="region of interest" description="Disordered" evidence="1">
    <location>
        <begin position="116"/>
        <end position="152"/>
    </location>
</feature>